<dbReference type="Pfam" id="PF01545">
    <property type="entry name" value="Cation_efflux"/>
    <property type="match status" value="1"/>
</dbReference>
<evidence type="ECO:0000313" key="11">
    <source>
        <dbReference type="Proteomes" id="UP000259173"/>
    </source>
</evidence>
<evidence type="ECO:0000256" key="5">
    <source>
        <dbReference type="ARBA" id="ARBA00023136"/>
    </source>
</evidence>
<dbReference type="GO" id="GO:0006882">
    <property type="term" value="P:intracellular zinc ion homeostasis"/>
    <property type="evidence" value="ECO:0007669"/>
    <property type="project" value="TreeGrafter"/>
</dbReference>
<keyword evidence="2" id="KW-0813">Transport</keyword>
<evidence type="ECO:0000256" key="3">
    <source>
        <dbReference type="ARBA" id="ARBA00022692"/>
    </source>
</evidence>
<evidence type="ECO:0000256" key="6">
    <source>
        <dbReference type="SAM" id="Phobius"/>
    </source>
</evidence>
<feature type="transmembrane region" description="Helical" evidence="6">
    <location>
        <begin position="171"/>
        <end position="191"/>
    </location>
</feature>
<dbReference type="SUPFAM" id="SSF161111">
    <property type="entry name" value="Cation efflux protein transmembrane domain-like"/>
    <property type="match status" value="1"/>
</dbReference>
<dbReference type="Proteomes" id="UP000024547">
    <property type="component" value="Unassembled WGS sequence"/>
</dbReference>
<dbReference type="GO" id="GO:0015341">
    <property type="term" value="F:zinc efflux antiporter activity"/>
    <property type="evidence" value="ECO:0007669"/>
    <property type="project" value="TreeGrafter"/>
</dbReference>
<dbReference type="PANTHER" id="PTHR43840">
    <property type="entry name" value="MITOCHONDRIAL METAL TRANSPORTER 1-RELATED"/>
    <property type="match status" value="1"/>
</dbReference>
<feature type="transmembrane region" description="Helical" evidence="6">
    <location>
        <begin position="140"/>
        <end position="159"/>
    </location>
</feature>
<evidence type="ECO:0000256" key="2">
    <source>
        <dbReference type="ARBA" id="ARBA00022448"/>
    </source>
</evidence>
<dbReference type="Proteomes" id="UP000259173">
    <property type="component" value="Unassembled WGS sequence"/>
</dbReference>
<protein>
    <submittedName>
        <fullName evidence="8">Cation transporter</fullName>
    </submittedName>
</protein>
<evidence type="ECO:0000256" key="1">
    <source>
        <dbReference type="ARBA" id="ARBA00004141"/>
    </source>
</evidence>
<keyword evidence="4 6" id="KW-1133">Transmembrane helix</keyword>
<feature type="transmembrane region" description="Helical" evidence="6">
    <location>
        <begin position="211"/>
        <end position="228"/>
    </location>
</feature>
<feature type="transmembrane region" description="Helical" evidence="6">
    <location>
        <begin position="80"/>
        <end position="102"/>
    </location>
</feature>
<dbReference type="GO" id="GO:0005886">
    <property type="term" value="C:plasma membrane"/>
    <property type="evidence" value="ECO:0007669"/>
    <property type="project" value="TreeGrafter"/>
</dbReference>
<feature type="transmembrane region" description="Helical" evidence="6">
    <location>
        <begin position="234"/>
        <end position="252"/>
    </location>
</feature>
<evidence type="ECO:0000313" key="10">
    <source>
        <dbReference type="Proteomes" id="UP000024547"/>
    </source>
</evidence>
<dbReference type="InterPro" id="IPR050291">
    <property type="entry name" value="CDF_Transporter"/>
</dbReference>
<dbReference type="STRING" id="1280948.HY36_14355"/>
<proteinExistence type="predicted"/>
<sequence>MDCARDAAEIERAAQSAGVAPKAVKVSAATHIMTLWVSESQLPEIELGVAKTGYGFERIAPGDDGPAASQTQKNPEYLRALWIVIFLNVGYGIVEMIAGFFAGSQALKADALDFVGDGLITFLGVLAIGWSLAWRARSAMIQGVFLALLGFGVLANTVWRLLNQTIPDAALMGMFGLIALVINVIAVLPLLPHRKGDANVRAVWLFSRNDAIGNAAVIVAAGLVAWLGHGWPDLVVAVGIAGLFLHSAWAIIRDARNDLRAAI</sequence>
<dbReference type="GO" id="GO:0015086">
    <property type="term" value="F:cadmium ion transmembrane transporter activity"/>
    <property type="evidence" value="ECO:0007669"/>
    <property type="project" value="TreeGrafter"/>
</dbReference>
<evidence type="ECO:0000259" key="7">
    <source>
        <dbReference type="Pfam" id="PF01545"/>
    </source>
</evidence>
<dbReference type="InterPro" id="IPR058533">
    <property type="entry name" value="Cation_efflux_TM"/>
</dbReference>
<dbReference type="eggNOG" id="COG1230">
    <property type="taxonomic scope" value="Bacteria"/>
</dbReference>
<organism evidence="9 10">
    <name type="scientific">Hyphomonas atlantica</name>
    <dbReference type="NCBI Taxonomy" id="1280948"/>
    <lineage>
        <taxon>Bacteria</taxon>
        <taxon>Pseudomonadati</taxon>
        <taxon>Pseudomonadota</taxon>
        <taxon>Alphaproteobacteria</taxon>
        <taxon>Hyphomonadales</taxon>
        <taxon>Hyphomonadaceae</taxon>
        <taxon>Hyphomonas</taxon>
    </lineage>
</organism>
<keyword evidence="5 6" id="KW-0472">Membrane</keyword>
<feature type="domain" description="Cation efflux protein transmembrane" evidence="7">
    <location>
        <begin position="81"/>
        <end position="259"/>
    </location>
</feature>
<comment type="subcellular location">
    <subcellularLocation>
        <location evidence="1">Membrane</location>
        <topology evidence="1">Multi-pass membrane protein</topology>
    </subcellularLocation>
</comment>
<keyword evidence="3 6" id="KW-0812">Transmembrane</keyword>
<dbReference type="Gene3D" id="1.20.1510.10">
    <property type="entry name" value="Cation efflux protein transmembrane domain"/>
    <property type="match status" value="1"/>
</dbReference>
<feature type="transmembrane region" description="Helical" evidence="6">
    <location>
        <begin position="114"/>
        <end position="133"/>
    </location>
</feature>
<keyword evidence="10" id="KW-1185">Reference proteome</keyword>
<evidence type="ECO:0000313" key="9">
    <source>
        <dbReference type="EMBL" id="KCZ63670.1"/>
    </source>
</evidence>
<dbReference type="InterPro" id="IPR027469">
    <property type="entry name" value="Cation_efflux_TMD_sf"/>
</dbReference>
<dbReference type="RefSeq" id="WP_112061941.1">
    <property type="nucleotide sequence ID" value="NZ_AWFH01000005.1"/>
</dbReference>
<name>A0A059E7V0_9PROT</name>
<dbReference type="GO" id="GO:0015093">
    <property type="term" value="F:ferrous iron transmembrane transporter activity"/>
    <property type="evidence" value="ECO:0007669"/>
    <property type="project" value="TreeGrafter"/>
</dbReference>
<dbReference type="PATRIC" id="fig|1280948.3.peg.1107"/>
<gene>
    <name evidence="8" type="ORF">DCG65_00600</name>
    <name evidence="9" type="ORF">HY36_14355</name>
</gene>
<accession>A0A059E7V0</accession>
<dbReference type="EMBL" id="AWFH01000005">
    <property type="protein sequence ID" value="KCZ63670.1"/>
    <property type="molecule type" value="Genomic_DNA"/>
</dbReference>
<reference evidence="8 11" key="2">
    <citation type="journal article" date="2018" name="Nat. Biotechnol.">
        <title>A standardized bacterial taxonomy based on genome phylogeny substantially revises the tree of life.</title>
        <authorList>
            <person name="Parks D.H."/>
            <person name="Chuvochina M."/>
            <person name="Waite D.W."/>
            <person name="Rinke C."/>
            <person name="Skarshewski A."/>
            <person name="Chaumeil P.A."/>
            <person name="Hugenholtz P."/>
        </authorList>
    </citation>
    <scope>NUCLEOTIDE SEQUENCE [LARGE SCALE GENOMIC DNA]</scope>
    <source>
        <strain evidence="8">UBA8557</strain>
    </source>
</reference>
<evidence type="ECO:0000313" key="8">
    <source>
        <dbReference type="EMBL" id="HAE93028.1"/>
    </source>
</evidence>
<comment type="caution">
    <text evidence="9">The sequence shown here is derived from an EMBL/GenBank/DDBJ whole genome shotgun (WGS) entry which is preliminary data.</text>
</comment>
<reference evidence="9 10" key="1">
    <citation type="journal article" date="2014" name="Antonie Van Leeuwenhoek">
        <title>Hyphomonas beringensis sp. nov. and Hyphomonas chukchiensis sp. nov., isolated from surface seawater of the Bering Sea and Chukchi Sea.</title>
        <authorList>
            <person name="Li C."/>
            <person name="Lai Q."/>
            <person name="Li G."/>
            <person name="Dong C."/>
            <person name="Wang J."/>
            <person name="Liao Y."/>
            <person name="Shao Z."/>
        </authorList>
    </citation>
    <scope>NUCLEOTIDE SEQUENCE [LARGE SCALE GENOMIC DNA]</scope>
    <source>
        <strain evidence="9 10">22II1-22F38</strain>
    </source>
</reference>
<dbReference type="PANTHER" id="PTHR43840:SF15">
    <property type="entry name" value="MITOCHONDRIAL METAL TRANSPORTER 1-RELATED"/>
    <property type="match status" value="1"/>
</dbReference>
<dbReference type="EMBL" id="DMBR01000017">
    <property type="protein sequence ID" value="HAE93028.1"/>
    <property type="molecule type" value="Genomic_DNA"/>
</dbReference>
<dbReference type="AlphaFoldDB" id="A0A059E7V0"/>
<evidence type="ECO:0000256" key="4">
    <source>
        <dbReference type="ARBA" id="ARBA00022989"/>
    </source>
</evidence>
<dbReference type="OrthoDB" id="9799649at2"/>